<gene>
    <name evidence="1" type="ORF">ACFSRY_15200</name>
</gene>
<organism evidence="1 2">
    <name type="scientific">Pontibacter locisalis</name>
    <dbReference type="NCBI Taxonomy" id="1719035"/>
    <lineage>
        <taxon>Bacteria</taxon>
        <taxon>Pseudomonadati</taxon>
        <taxon>Bacteroidota</taxon>
        <taxon>Cytophagia</taxon>
        <taxon>Cytophagales</taxon>
        <taxon>Hymenobacteraceae</taxon>
        <taxon>Pontibacter</taxon>
    </lineage>
</organism>
<accession>A0ABW5INJ7</accession>
<keyword evidence="2" id="KW-1185">Reference proteome</keyword>
<dbReference type="Proteomes" id="UP001597544">
    <property type="component" value="Unassembled WGS sequence"/>
</dbReference>
<evidence type="ECO:0000313" key="2">
    <source>
        <dbReference type="Proteomes" id="UP001597544"/>
    </source>
</evidence>
<sequence>MYTTIFKFDEGSPYVSSKRPVAQEINDRLLWRAMRLAKTGKRIFKDGLIVYTPIPAYLSGPTVLEVYWDYKSSEEYDCYLDAAS</sequence>
<evidence type="ECO:0000313" key="1">
    <source>
        <dbReference type="EMBL" id="MFD2515219.1"/>
    </source>
</evidence>
<protein>
    <submittedName>
        <fullName evidence="1">Uncharacterized protein</fullName>
    </submittedName>
</protein>
<comment type="caution">
    <text evidence="1">The sequence shown here is derived from an EMBL/GenBank/DDBJ whole genome shotgun (WGS) entry which is preliminary data.</text>
</comment>
<name>A0ABW5INJ7_9BACT</name>
<dbReference type="RefSeq" id="WP_377509504.1">
    <property type="nucleotide sequence ID" value="NZ_JBHULU010000021.1"/>
</dbReference>
<reference evidence="2" key="1">
    <citation type="journal article" date="2019" name="Int. J. Syst. Evol. Microbiol.">
        <title>The Global Catalogue of Microorganisms (GCM) 10K type strain sequencing project: providing services to taxonomists for standard genome sequencing and annotation.</title>
        <authorList>
            <consortium name="The Broad Institute Genomics Platform"/>
            <consortium name="The Broad Institute Genome Sequencing Center for Infectious Disease"/>
            <person name="Wu L."/>
            <person name="Ma J."/>
        </authorList>
    </citation>
    <scope>NUCLEOTIDE SEQUENCE [LARGE SCALE GENOMIC DNA]</scope>
    <source>
        <strain evidence="2">KCTC 42498</strain>
    </source>
</reference>
<proteinExistence type="predicted"/>
<dbReference type="EMBL" id="JBHULU010000021">
    <property type="protein sequence ID" value="MFD2515219.1"/>
    <property type="molecule type" value="Genomic_DNA"/>
</dbReference>